<dbReference type="PANTHER" id="PTHR48085">
    <property type="entry name" value="CADMIUM/ZINC-TRANSPORTING ATPASE HMA2-RELATED"/>
    <property type="match status" value="1"/>
</dbReference>
<feature type="non-terminal residue" evidence="3">
    <location>
        <position position="124"/>
    </location>
</feature>
<reference evidence="3" key="1">
    <citation type="submission" date="2013-12" db="EMBL/GenBank/DDBJ databases">
        <title>A Varibaculum cambriense genome reconstructed from a premature infant gut community with otherwise low bacterial novelty that shifts toward anaerobic metabolism during the third week of life.</title>
        <authorList>
            <person name="Brown C.T."/>
            <person name="Sharon I."/>
            <person name="Thomas B.C."/>
            <person name="Castelle C.J."/>
            <person name="Morowitz M.J."/>
            <person name="Banfield J.F."/>
        </authorList>
    </citation>
    <scope>NUCLEOTIDE SEQUENCE</scope>
</reference>
<dbReference type="GO" id="GO:0015086">
    <property type="term" value="F:cadmium ion transmembrane transporter activity"/>
    <property type="evidence" value="ECO:0007669"/>
    <property type="project" value="TreeGrafter"/>
</dbReference>
<dbReference type="PANTHER" id="PTHR48085:SF5">
    <property type="entry name" value="CADMIUM_ZINC-TRANSPORTING ATPASE HMA4-RELATED"/>
    <property type="match status" value="1"/>
</dbReference>
<comment type="similarity">
    <text evidence="1">Belongs to the cation transport ATPase (P-type) (TC 3.A.3) family. Type IB subfamily.</text>
</comment>
<dbReference type="EMBL" id="AZMM01000382">
    <property type="protein sequence ID" value="ETJ45634.1"/>
    <property type="molecule type" value="Genomic_DNA"/>
</dbReference>
<dbReference type="InterPro" id="IPR051014">
    <property type="entry name" value="Cation_Transport_ATPase_IB"/>
</dbReference>
<feature type="domain" description="P-type ATPase A" evidence="2">
    <location>
        <begin position="76"/>
        <end position="121"/>
    </location>
</feature>
<name>W1YWR5_9ZZZZ</name>
<dbReference type="Gene3D" id="2.70.150.10">
    <property type="entry name" value="Calcium-transporting ATPase, cytoplasmic transduction domain A"/>
    <property type="match status" value="1"/>
</dbReference>
<evidence type="ECO:0000313" key="3">
    <source>
        <dbReference type="EMBL" id="ETJ45634.1"/>
    </source>
</evidence>
<organism evidence="3">
    <name type="scientific">human gut metagenome</name>
    <dbReference type="NCBI Taxonomy" id="408170"/>
    <lineage>
        <taxon>unclassified sequences</taxon>
        <taxon>metagenomes</taxon>
        <taxon>organismal metagenomes</taxon>
    </lineage>
</organism>
<dbReference type="AlphaFoldDB" id="W1YWR5"/>
<protein>
    <submittedName>
        <fullName evidence="3">Heavy metal translocating P-type ATPase</fullName>
    </submittedName>
</protein>
<dbReference type="InterPro" id="IPR059000">
    <property type="entry name" value="ATPase_P-type_domA"/>
</dbReference>
<dbReference type="GO" id="GO:0016020">
    <property type="term" value="C:membrane"/>
    <property type="evidence" value="ECO:0007669"/>
    <property type="project" value="TreeGrafter"/>
</dbReference>
<dbReference type="InterPro" id="IPR008250">
    <property type="entry name" value="ATPase_P-typ_transduc_dom_A_sf"/>
</dbReference>
<evidence type="ECO:0000259" key="2">
    <source>
        <dbReference type="Pfam" id="PF00122"/>
    </source>
</evidence>
<proteinExistence type="inferred from homology"/>
<evidence type="ECO:0000256" key="1">
    <source>
        <dbReference type="ARBA" id="ARBA00006024"/>
    </source>
</evidence>
<feature type="non-terminal residue" evidence="3">
    <location>
        <position position="1"/>
    </location>
</feature>
<dbReference type="SUPFAM" id="SSF81653">
    <property type="entry name" value="Calcium ATPase, transduction domain A"/>
    <property type="match status" value="1"/>
</dbReference>
<comment type="caution">
    <text evidence="3">The sequence shown here is derived from an EMBL/GenBank/DDBJ whole genome shotgun (WGS) entry which is preliminary data.</text>
</comment>
<dbReference type="Pfam" id="PF00122">
    <property type="entry name" value="E1-E2_ATPase"/>
    <property type="match status" value="1"/>
</dbReference>
<accession>W1YWR5</accession>
<sequence>AWAWFDGIKFIGKAIKTLWQRKLTVEVLDGVAIGAALLQKDYPTAGAVMYLLGIGDILEEWTHRKSVLNLAQSMSLNVDKVWVLVDDIEVSKPVNEVVAGDQIIIRQGEVIPLDGVVIDGVVLV</sequence>
<gene>
    <name evidence="3" type="ORF">Q604_UNBC00382G0001</name>
</gene>